<feature type="compositionally biased region" description="Polar residues" evidence="1">
    <location>
        <begin position="141"/>
        <end position="150"/>
    </location>
</feature>
<dbReference type="AlphaFoldDB" id="A0ABD2PV01"/>
<feature type="compositionally biased region" description="Basic and acidic residues" evidence="1">
    <location>
        <begin position="126"/>
        <end position="139"/>
    </location>
</feature>
<evidence type="ECO:0000313" key="3">
    <source>
        <dbReference type="Proteomes" id="UP001626550"/>
    </source>
</evidence>
<name>A0ABD2PV01_9PLAT</name>
<accession>A0ABD2PV01</accession>
<gene>
    <name evidence="2" type="primary">NIM1_3</name>
    <name evidence="2" type="ORF">Ciccas_010330</name>
</gene>
<dbReference type="EMBL" id="JBJKFK010002442">
    <property type="protein sequence ID" value="KAL3311094.1"/>
    <property type="molecule type" value="Genomic_DNA"/>
</dbReference>
<reference evidence="2 3" key="1">
    <citation type="submission" date="2024-11" db="EMBL/GenBank/DDBJ databases">
        <title>Adaptive evolution of stress response genes in parasites aligns with host niche diversity.</title>
        <authorList>
            <person name="Hahn C."/>
            <person name="Resl P."/>
        </authorList>
    </citation>
    <scope>NUCLEOTIDE SEQUENCE [LARGE SCALE GENOMIC DNA]</scope>
    <source>
        <strain evidence="2">EGGRZ-B1_66</strain>
        <tissue evidence="2">Body</tissue>
    </source>
</reference>
<feature type="region of interest" description="Disordered" evidence="1">
    <location>
        <begin position="110"/>
        <end position="154"/>
    </location>
</feature>
<proteinExistence type="predicted"/>
<protein>
    <submittedName>
        <fullName evidence="2">G2-specific protein kinase nim-1</fullName>
    </submittedName>
</protein>
<keyword evidence="2" id="KW-0418">Kinase</keyword>
<keyword evidence="2" id="KW-0808">Transferase</keyword>
<feature type="compositionally biased region" description="Polar residues" evidence="1">
    <location>
        <begin position="294"/>
        <end position="305"/>
    </location>
</feature>
<feature type="region of interest" description="Disordered" evidence="1">
    <location>
        <begin position="287"/>
        <end position="314"/>
    </location>
</feature>
<comment type="caution">
    <text evidence="2">The sequence shown here is derived from an EMBL/GenBank/DDBJ whole genome shotgun (WGS) entry which is preliminary data.</text>
</comment>
<evidence type="ECO:0000313" key="2">
    <source>
        <dbReference type="EMBL" id="KAL3311094.1"/>
    </source>
</evidence>
<evidence type="ECO:0000256" key="1">
    <source>
        <dbReference type="SAM" id="MobiDB-lite"/>
    </source>
</evidence>
<dbReference type="GO" id="GO:0016301">
    <property type="term" value="F:kinase activity"/>
    <property type="evidence" value="ECO:0007669"/>
    <property type="project" value="UniProtKB-KW"/>
</dbReference>
<sequence length="314" mass="35324">MTTGKLPFNGTTVGHLRKLILSFKQFQAPSHMDSVVAALISCLITREPSERVKTSIIIKRSQSATDGAINQPNWAQYLIGQTFPGPLPRFAICPPMDMMESKQAILKLCDEDNEKNMGRTRRKKKKETDSLQLNRKESEELGSNSDQSPGPSIVDLAKKKHSYDLATVARAALMYHRLSIDSRSKSADRDHSNLENDNRRALMKLTVVNEQAESEAIKMLMELGISTEELVASRNLQARSAVTGAYRILLHRLHKIRKMSSITTNSEDLQVIHERVSNIPTLKEKIVERKETSTKNFSRESSIQEAPQKKSGQK</sequence>
<organism evidence="2 3">
    <name type="scientific">Cichlidogyrus casuarinus</name>
    <dbReference type="NCBI Taxonomy" id="1844966"/>
    <lineage>
        <taxon>Eukaryota</taxon>
        <taxon>Metazoa</taxon>
        <taxon>Spiralia</taxon>
        <taxon>Lophotrochozoa</taxon>
        <taxon>Platyhelminthes</taxon>
        <taxon>Monogenea</taxon>
        <taxon>Monopisthocotylea</taxon>
        <taxon>Dactylogyridea</taxon>
        <taxon>Ancyrocephalidae</taxon>
        <taxon>Cichlidogyrus</taxon>
    </lineage>
</organism>
<keyword evidence="3" id="KW-1185">Reference proteome</keyword>
<feature type="non-terminal residue" evidence="2">
    <location>
        <position position="314"/>
    </location>
</feature>
<dbReference type="Proteomes" id="UP001626550">
    <property type="component" value="Unassembled WGS sequence"/>
</dbReference>